<evidence type="ECO:0000259" key="2">
    <source>
        <dbReference type="PROSITE" id="PS50853"/>
    </source>
</evidence>
<dbReference type="EMBL" id="PFEV01000029">
    <property type="protein sequence ID" value="PIV71233.1"/>
    <property type="molecule type" value="Genomic_DNA"/>
</dbReference>
<reference evidence="4" key="1">
    <citation type="submission" date="2017-09" db="EMBL/GenBank/DDBJ databases">
        <title>Depth-based differentiation of microbial function through sediment-hosted aquifers and enrichment of novel symbionts in the deep terrestrial subsurface.</title>
        <authorList>
            <person name="Probst A.J."/>
            <person name="Ladd B."/>
            <person name="Jarett J.K."/>
            <person name="Geller-Mcgrath D.E."/>
            <person name="Sieber C.M.K."/>
            <person name="Emerson J.B."/>
            <person name="Anantharaman K."/>
            <person name="Thomas B.C."/>
            <person name="Malmstrom R."/>
            <person name="Stieglmeier M."/>
            <person name="Klingl A."/>
            <person name="Woyke T."/>
            <person name="Ryan C.M."/>
            <person name="Banfield J.F."/>
        </authorList>
    </citation>
    <scope>NUCLEOTIDE SEQUENCE [LARGE SCALE GENOMIC DNA]</scope>
</reference>
<feature type="region of interest" description="Disordered" evidence="1">
    <location>
        <begin position="79"/>
        <end position="103"/>
    </location>
</feature>
<dbReference type="Proteomes" id="UP000228762">
    <property type="component" value="Unassembled WGS sequence"/>
</dbReference>
<dbReference type="InterPro" id="IPR003961">
    <property type="entry name" value="FN3_dom"/>
</dbReference>
<protein>
    <recommendedName>
        <fullName evidence="2">Fibronectin type-III domain-containing protein</fullName>
    </recommendedName>
</protein>
<proteinExistence type="predicted"/>
<accession>A0A2M7EKZ9</accession>
<sequence>MKFDKGYYDGVIDYTINELAPNAKYYFKVRAGNGCATGSWSNWLAAKTDGGYTQTAISNSPNSSIIETTNDTTRKVIKPTKSVDSPTLGVSDSVAPPQPATQPTVKKSWWQKLSKFFGIEI</sequence>
<dbReference type="CDD" id="cd00063">
    <property type="entry name" value="FN3"/>
    <property type="match status" value="1"/>
</dbReference>
<evidence type="ECO:0000256" key="1">
    <source>
        <dbReference type="SAM" id="MobiDB-lite"/>
    </source>
</evidence>
<organism evidence="3 4">
    <name type="scientific">Candidatus Roizmanbacteria bacterium CG17_big_fil_post_rev_8_21_14_2_50_39_7</name>
    <dbReference type="NCBI Taxonomy" id="1974858"/>
    <lineage>
        <taxon>Bacteria</taxon>
        <taxon>Candidatus Roizmaniibacteriota</taxon>
    </lineage>
</organism>
<dbReference type="AlphaFoldDB" id="A0A2M7EKZ9"/>
<evidence type="ECO:0000313" key="4">
    <source>
        <dbReference type="Proteomes" id="UP000228762"/>
    </source>
</evidence>
<dbReference type="SUPFAM" id="SSF49265">
    <property type="entry name" value="Fibronectin type III"/>
    <property type="match status" value="1"/>
</dbReference>
<name>A0A2M7EKZ9_9BACT</name>
<dbReference type="PROSITE" id="PS50853">
    <property type="entry name" value="FN3"/>
    <property type="match status" value="1"/>
</dbReference>
<dbReference type="InterPro" id="IPR036116">
    <property type="entry name" value="FN3_sf"/>
</dbReference>
<comment type="caution">
    <text evidence="3">The sequence shown here is derived from an EMBL/GenBank/DDBJ whole genome shotgun (WGS) entry which is preliminary data.</text>
</comment>
<gene>
    <name evidence="3" type="ORF">COW57_00660</name>
</gene>
<dbReference type="Gene3D" id="2.60.40.10">
    <property type="entry name" value="Immunoglobulins"/>
    <property type="match status" value="1"/>
</dbReference>
<dbReference type="InterPro" id="IPR013783">
    <property type="entry name" value="Ig-like_fold"/>
</dbReference>
<feature type="domain" description="Fibronectin type-III" evidence="2">
    <location>
        <begin position="1"/>
        <end position="51"/>
    </location>
</feature>
<evidence type="ECO:0000313" key="3">
    <source>
        <dbReference type="EMBL" id="PIV71233.1"/>
    </source>
</evidence>